<name>A0A086Y513_9RHOB</name>
<dbReference type="AlphaFoldDB" id="A0A086Y513"/>
<evidence type="ECO:0000313" key="2">
    <source>
        <dbReference type="Proteomes" id="UP000028826"/>
    </source>
</evidence>
<keyword evidence="1" id="KW-0413">Isomerase</keyword>
<dbReference type="SUPFAM" id="SSF52833">
    <property type="entry name" value="Thioredoxin-like"/>
    <property type="match status" value="1"/>
</dbReference>
<proteinExistence type="predicted"/>
<evidence type="ECO:0000313" key="1">
    <source>
        <dbReference type="EMBL" id="KFI29363.1"/>
    </source>
</evidence>
<sequence>MNILTFAVVALWIVVMILIAVVFALARQIGVLLERVQPVGAMMADKGPDIGARVPEMLLPNLNGAPVPLGGASGRSQLVFFLSTSCPICKALVPALRSAARAEGNWLDVVLASDGKPEPHLAMIGRERLQDFPYTISSDLGMTFKVAKLPFAVLIDGNGVIRAKGLINNREQLESLFHAAELGRPSIQSLAAAPA</sequence>
<dbReference type="Proteomes" id="UP000028826">
    <property type="component" value="Unassembled WGS sequence"/>
</dbReference>
<dbReference type="Pfam" id="PF00578">
    <property type="entry name" value="AhpC-TSA"/>
    <property type="match status" value="1"/>
</dbReference>
<dbReference type="GO" id="GO:0016853">
    <property type="term" value="F:isomerase activity"/>
    <property type="evidence" value="ECO:0007669"/>
    <property type="project" value="UniProtKB-KW"/>
</dbReference>
<dbReference type="OrthoDB" id="462848at2"/>
<dbReference type="RefSeq" id="WP_035710952.1">
    <property type="nucleotide sequence ID" value="NZ_CAMIFG010000045.1"/>
</dbReference>
<accession>A0A086Y513</accession>
<dbReference type="EMBL" id="JGYG01000006">
    <property type="protein sequence ID" value="KFI29363.1"/>
    <property type="molecule type" value="Genomic_DNA"/>
</dbReference>
<dbReference type="InterPro" id="IPR000866">
    <property type="entry name" value="AhpC/TSA"/>
</dbReference>
<organism evidence="1 2">
    <name type="scientific">Haematobacter massiliensis</name>
    <dbReference type="NCBI Taxonomy" id="195105"/>
    <lineage>
        <taxon>Bacteria</taxon>
        <taxon>Pseudomonadati</taxon>
        <taxon>Pseudomonadota</taxon>
        <taxon>Alphaproteobacteria</taxon>
        <taxon>Rhodobacterales</taxon>
        <taxon>Paracoccaceae</taxon>
        <taxon>Haematobacter</taxon>
    </lineage>
</organism>
<dbReference type="InterPro" id="IPR036249">
    <property type="entry name" value="Thioredoxin-like_sf"/>
</dbReference>
<dbReference type="STRING" id="195105.CN97_17020"/>
<reference evidence="1 2" key="1">
    <citation type="submission" date="2014-03" db="EMBL/GenBank/DDBJ databases">
        <title>Genome of Haematobacter massiliensis CCUG 47968.</title>
        <authorList>
            <person name="Wang D."/>
            <person name="Wang G."/>
        </authorList>
    </citation>
    <scope>NUCLEOTIDE SEQUENCE [LARGE SCALE GENOMIC DNA]</scope>
    <source>
        <strain evidence="1 2">CCUG 47968</strain>
    </source>
</reference>
<keyword evidence="2" id="KW-1185">Reference proteome</keyword>
<dbReference type="Gene3D" id="3.40.30.10">
    <property type="entry name" value="Glutaredoxin"/>
    <property type="match status" value="1"/>
</dbReference>
<dbReference type="GO" id="GO:0016491">
    <property type="term" value="F:oxidoreductase activity"/>
    <property type="evidence" value="ECO:0007669"/>
    <property type="project" value="InterPro"/>
</dbReference>
<dbReference type="PROSITE" id="PS51352">
    <property type="entry name" value="THIOREDOXIN_2"/>
    <property type="match status" value="1"/>
</dbReference>
<comment type="caution">
    <text evidence="1">The sequence shown here is derived from an EMBL/GenBank/DDBJ whole genome shotgun (WGS) entry which is preliminary data.</text>
</comment>
<dbReference type="InterPro" id="IPR013766">
    <property type="entry name" value="Thioredoxin_domain"/>
</dbReference>
<protein>
    <submittedName>
        <fullName evidence="1">Thiol-disulfide isomerase</fullName>
    </submittedName>
</protein>
<dbReference type="eggNOG" id="COG0526">
    <property type="taxonomic scope" value="Bacteria"/>
</dbReference>
<gene>
    <name evidence="1" type="ORF">CN97_17020</name>
</gene>
<dbReference type="GO" id="GO:0016209">
    <property type="term" value="F:antioxidant activity"/>
    <property type="evidence" value="ECO:0007669"/>
    <property type="project" value="InterPro"/>
</dbReference>